<comment type="function">
    <text evidence="5">Modulates RecA activity.</text>
</comment>
<dbReference type="RefSeq" id="WP_089722744.1">
    <property type="nucleotide sequence ID" value="NZ_FMYT01000013.1"/>
</dbReference>
<reference evidence="10 11" key="2">
    <citation type="submission" date="2019-03" db="EMBL/GenBank/DDBJ databases">
        <title>Deep subsurface shale carbon reservoir microbial communities from Ohio and West Virginia, USA.</title>
        <authorList>
            <person name="Wrighton K."/>
        </authorList>
    </citation>
    <scope>NUCLEOTIDE SEQUENCE [LARGE SCALE GENOMIC DNA]</scope>
    <source>
        <strain evidence="10 11">UTICA-S4D12</strain>
    </source>
</reference>
<dbReference type="InterPro" id="IPR053926">
    <property type="entry name" value="RecX_HTH_1st"/>
</dbReference>
<dbReference type="EMBL" id="SOAA01000004">
    <property type="protein sequence ID" value="TDS33737.1"/>
    <property type="molecule type" value="Genomic_DNA"/>
</dbReference>
<evidence type="ECO:0000256" key="5">
    <source>
        <dbReference type="HAMAP-Rule" id="MF_01114"/>
    </source>
</evidence>
<dbReference type="InterPro" id="IPR036388">
    <property type="entry name" value="WH-like_DNA-bd_sf"/>
</dbReference>
<dbReference type="InterPro" id="IPR053925">
    <property type="entry name" value="RecX_HTH_3rd"/>
</dbReference>
<evidence type="ECO:0000256" key="2">
    <source>
        <dbReference type="ARBA" id="ARBA00009695"/>
    </source>
</evidence>
<dbReference type="Proteomes" id="UP000295758">
    <property type="component" value="Unassembled WGS sequence"/>
</dbReference>
<gene>
    <name evidence="5" type="primary">recX</name>
    <name evidence="10" type="ORF">BY453_104130</name>
    <name evidence="9" type="ORF">SAMN04488597_11337</name>
</gene>
<feature type="domain" description="RecX first three-helical" evidence="8">
    <location>
        <begin position="12"/>
        <end position="51"/>
    </location>
</feature>
<evidence type="ECO:0000259" key="7">
    <source>
        <dbReference type="Pfam" id="PF21981"/>
    </source>
</evidence>
<dbReference type="GO" id="GO:0006282">
    <property type="term" value="P:regulation of DNA repair"/>
    <property type="evidence" value="ECO:0007669"/>
    <property type="project" value="UniProtKB-UniRule"/>
</dbReference>
<protein>
    <recommendedName>
        <fullName evidence="3 5">Regulatory protein RecX</fullName>
    </recommendedName>
</protein>
<feature type="domain" description="RecX third three-helical" evidence="7">
    <location>
        <begin position="107"/>
        <end position="150"/>
    </location>
</feature>
<evidence type="ECO:0000256" key="4">
    <source>
        <dbReference type="ARBA" id="ARBA00022490"/>
    </source>
</evidence>
<dbReference type="InterPro" id="IPR003783">
    <property type="entry name" value="Regulatory_RecX"/>
</dbReference>
<evidence type="ECO:0000259" key="6">
    <source>
        <dbReference type="Pfam" id="PF02631"/>
    </source>
</evidence>
<proteinExistence type="inferred from homology"/>
<dbReference type="Pfam" id="PF21981">
    <property type="entry name" value="RecX_HTH3"/>
    <property type="match status" value="1"/>
</dbReference>
<dbReference type="Proteomes" id="UP000324896">
    <property type="component" value="Unassembled WGS sequence"/>
</dbReference>
<dbReference type="PANTHER" id="PTHR33602">
    <property type="entry name" value="REGULATORY PROTEIN RECX FAMILY PROTEIN"/>
    <property type="match status" value="1"/>
</dbReference>
<evidence type="ECO:0000256" key="3">
    <source>
        <dbReference type="ARBA" id="ARBA00018111"/>
    </source>
</evidence>
<name>A0A1G6P564_9FIRM</name>
<dbReference type="AlphaFoldDB" id="A0A1G6P564"/>
<organism evidence="9 12">
    <name type="scientific">Halanaerobium congolense</name>
    <dbReference type="NCBI Taxonomy" id="54121"/>
    <lineage>
        <taxon>Bacteria</taxon>
        <taxon>Bacillati</taxon>
        <taxon>Bacillota</taxon>
        <taxon>Clostridia</taxon>
        <taxon>Halanaerobiales</taxon>
        <taxon>Halanaerobiaceae</taxon>
        <taxon>Halanaerobium</taxon>
    </lineage>
</organism>
<dbReference type="Pfam" id="PF21982">
    <property type="entry name" value="RecX_HTH1"/>
    <property type="match status" value="1"/>
</dbReference>
<dbReference type="InterPro" id="IPR053924">
    <property type="entry name" value="RecX_HTH_2nd"/>
</dbReference>
<dbReference type="Gene3D" id="1.10.10.10">
    <property type="entry name" value="Winged helix-like DNA-binding domain superfamily/Winged helix DNA-binding domain"/>
    <property type="match status" value="3"/>
</dbReference>
<dbReference type="Pfam" id="PF02631">
    <property type="entry name" value="RecX_HTH2"/>
    <property type="match status" value="1"/>
</dbReference>
<dbReference type="GO" id="GO:0005737">
    <property type="term" value="C:cytoplasm"/>
    <property type="evidence" value="ECO:0007669"/>
    <property type="project" value="UniProtKB-SubCell"/>
</dbReference>
<feature type="domain" description="RecX second three-helical" evidence="6">
    <location>
        <begin position="58"/>
        <end position="99"/>
    </location>
</feature>
<keyword evidence="4 5" id="KW-0963">Cytoplasm</keyword>
<comment type="similarity">
    <text evidence="2 5">Belongs to the RecX family.</text>
</comment>
<evidence type="ECO:0000256" key="1">
    <source>
        <dbReference type="ARBA" id="ARBA00004496"/>
    </source>
</evidence>
<evidence type="ECO:0000313" key="10">
    <source>
        <dbReference type="EMBL" id="TDS33737.1"/>
    </source>
</evidence>
<evidence type="ECO:0000259" key="8">
    <source>
        <dbReference type="Pfam" id="PF21982"/>
    </source>
</evidence>
<dbReference type="HAMAP" id="MF_01114">
    <property type="entry name" value="RecX"/>
    <property type="match status" value="1"/>
</dbReference>
<dbReference type="EMBL" id="FMYT01000013">
    <property type="protein sequence ID" value="SDC75400.1"/>
    <property type="molecule type" value="Genomic_DNA"/>
</dbReference>
<evidence type="ECO:0000313" key="9">
    <source>
        <dbReference type="EMBL" id="SDC75400.1"/>
    </source>
</evidence>
<sequence>MDQIDKEKFSQARNKAFKLLSYRERTIKEIEDRLRKKDFEEEIIKAVVDFLLEKDYLNEERFAEMWIRSRKKHHPRGRKLIYKELKNKGVNQRIINNALNQYLSNQEELEMAEYLKDKWLRRRTEEDSSSYKLKNYLANKGFSYDLIYQVTDK</sequence>
<accession>A0A1G6P564</accession>
<dbReference type="PANTHER" id="PTHR33602:SF1">
    <property type="entry name" value="REGULATORY PROTEIN RECX FAMILY PROTEIN"/>
    <property type="match status" value="1"/>
</dbReference>
<evidence type="ECO:0000313" key="11">
    <source>
        <dbReference type="Proteomes" id="UP000295758"/>
    </source>
</evidence>
<reference evidence="9 12" key="1">
    <citation type="submission" date="2016-10" db="EMBL/GenBank/DDBJ databases">
        <authorList>
            <person name="Varghese N."/>
            <person name="Submissions S."/>
        </authorList>
    </citation>
    <scope>NUCLEOTIDE SEQUENCE [LARGE SCALE GENOMIC DNA]</scope>
    <source>
        <strain evidence="9 12">WG10</strain>
    </source>
</reference>
<evidence type="ECO:0000313" key="12">
    <source>
        <dbReference type="Proteomes" id="UP000324896"/>
    </source>
</evidence>
<comment type="subcellular location">
    <subcellularLocation>
        <location evidence="1 5">Cytoplasm</location>
    </subcellularLocation>
</comment>